<gene>
    <name evidence="2" type="ORF">OVA965_LOCUS41974</name>
    <name evidence="3" type="ORF">TMI583_LOCUS43755</name>
</gene>
<reference evidence="3" key="1">
    <citation type="submission" date="2021-02" db="EMBL/GenBank/DDBJ databases">
        <authorList>
            <person name="Nowell W R."/>
        </authorList>
    </citation>
    <scope>NUCLEOTIDE SEQUENCE</scope>
</reference>
<organism evidence="3 4">
    <name type="scientific">Didymodactylos carnosus</name>
    <dbReference type="NCBI Taxonomy" id="1234261"/>
    <lineage>
        <taxon>Eukaryota</taxon>
        <taxon>Metazoa</taxon>
        <taxon>Spiralia</taxon>
        <taxon>Gnathifera</taxon>
        <taxon>Rotifera</taxon>
        <taxon>Eurotatoria</taxon>
        <taxon>Bdelloidea</taxon>
        <taxon>Philodinida</taxon>
        <taxon>Philodinidae</taxon>
        <taxon>Didymodactylos</taxon>
    </lineage>
</organism>
<feature type="signal peptide" evidence="1">
    <location>
        <begin position="1"/>
        <end position="16"/>
    </location>
</feature>
<evidence type="ECO:0000313" key="2">
    <source>
        <dbReference type="EMBL" id="CAF1598836.1"/>
    </source>
</evidence>
<evidence type="ECO:0000313" key="4">
    <source>
        <dbReference type="Proteomes" id="UP000682733"/>
    </source>
</evidence>
<dbReference type="EMBL" id="CAJNOK010050120">
    <property type="protein sequence ID" value="CAF1598836.1"/>
    <property type="molecule type" value="Genomic_DNA"/>
</dbReference>
<comment type="caution">
    <text evidence="3">The sequence shown here is derived from an EMBL/GenBank/DDBJ whole genome shotgun (WGS) entry which is preliminary data.</text>
</comment>
<dbReference type="Proteomes" id="UP000677228">
    <property type="component" value="Unassembled WGS sequence"/>
</dbReference>
<sequence>MKSVLLVLVFAVACSGQLTTDFLENNILKPLLDDIYNNAIGMLGQQLTQLLGSLFGKRSAVERIDIFQYINKPDFARIEFVYAGIDAEQQLARLSLPSNIFGPILALVQQHLSAAVTQLENALGSIFQTLQPTIGT</sequence>
<accession>A0A8S2VLZ1</accession>
<evidence type="ECO:0000313" key="3">
    <source>
        <dbReference type="EMBL" id="CAF4406401.1"/>
    </source>
</evidence>
<protein>
    <submittedName>
        <fullName evidence="3">Uncharacterized protein</fullName>
    </submittedName>
</protein>
<dbReference type="Proteomes" id="UP000682733">
    <property type="component" value="Unassembled WGS sequence"/>
</dbReference>
<dbReference type="AlphaFoldDB" id="A0A8S2VLZ1"/>
<feature type="non-terminal residue" evidence="3">
    <location>
        <position position="1"/>
    </location>
</feature>
<feature type="chain" id="PRO_5036273844" evidence="1">
    <location>
        <begin position="17"/>
        <end position="136"/>
    </location>
</feature>
<proteinExistence type="predicted"/>
<name>A0A8S2VLZ1_9BILA</name>
<dbReference type="EMBL" id="CAJOBA010073809">
    <property type="protein sequence ID" value="CAF4406401.1"/>
    <property type="molecule type" value="Genomic_DNA"/>
</dbReference>
<evidence type="ECO:0000256" key="1">
    <source>
        <dbReference type="SAM" id="SignalP"/>
    </source>
</evidence>
<keyword evidence="1" id="KW-0732">Signal</keyword>